<feature type="transmembrane region" description="Helical" evidence="1">
    <location>
        <begin position="20"/>
        <end position="38"/>
    </location>
</feature>
<dbReference type="EMBL" id="JANFYS010000008">
    <property type="protein sequence ID" value="MCQ4769903.1"/>
    <property type="molecule type" value="Genomic_DNA"/>
</dbReference>
<proteinExistence type="predicted"/>
<keyword evidence="1" id="KW-0812">Transmembrane</keyword>
<dbReference type="Pfam" id="PF12730">
    <property type="entry name" value="ABC2_membrane_4"/>
    <property type="match status" value="1"/>
</dbReference>
<feature type="transmembrane region" description="Helical" evidence="1">
    <location>
        <begin position="132"/>
        <end position="157"/>
    </location>
</feature>
<reference evidence="2" key="1">
    <citation type="submission" date="2022-06" db="EMBL/GenBank/DDBJ databases">
        <title>Isolation of gut microbiota from human fecal samples.</title>
        <authorList>
            <person name="Pamer E.G."/>
            <person name="Barat B."/>
            <person name="Waligurski E."/>
            <person name="Medina S."/>
            <person name="Paddock L."/>
            <person name="Mostad J."/>
        </authorList>
    </citation>
    <scope>NUCLEOTIDE SEQUENCE</scope>
    <source>
        <strain evidence="2">DFI.9.91</strain>
    </source>
</reference>
<feature type="transmembrane region" description="Helical" evidence="1">
    <location>
        <begin position="221"/>
        <end position="242"/>
    </location>
</feature>
<accession>A0AAW5JQG7</accession>
<dbReference type="RefSeq" id="WP_256303506.1">
    <property type="nucleotide sequence ID" value="NZ_JANFYS010000008.1"/>
</dbReference>
<name>A0AAW5JQG7_9FIRM</name>
<evidence type="ECO:0000313" key="2">
    <source>
        <dbReference type="EMBL" id="MCQ4769903.1"/>
    </source>
</evidence>
<organism evidence="2 3">
    <name type="scientific">Intestinimonas massiliensis</name>
    <name type="common">ex Afouda et al. 2020</name>
    <dbReference type="NCBI Taxonomy" id="1673721"/>
    <lineage>
        <taxon>Bacteria</taxon>
        <taxon>Bacillati</taxon>
        <taxon>Bacillota</taxon>
        <taxon>Clostridia</taxon>
        <taxon>Eubacteriales</taxon>
        <taxon>Intestinimonas</taxon>
    </lineage>
</organism>
<sequence>MLNYISAELYKVRRRKSTWALLALLLGLESLYILLFAHGECYELLNAFVTTLTLGLPMALLLSALVCSDMGRSGTLKNELSAGLPRSRIYLGKLLSALIVALIALALVVGLCLAAGGLLFRHSDPAQDRAALAVVGYCLAAALPLWVGGLGLAQMLFFLVPSPGAAESLYFVWFVFLDWMASLITWNAQGPLAQAAAALQSLLLSWTFGQLEGVLTRELLAHSWLVGLGWLAVTSSVGVLVFRRRELR</sequence>
<keyword evidence="1" id="KW-1133">Transmembrane helix</keyword>
<evidence type="ECO:0000313" key="3">
    <source>
        <dbReference type="Proteomes" id="UP001204562"/>
    </source>
</evidence>
<feature type="transmembrane region" description="Helical" evidence="1">
    <location>
        <begin position="44"/>
        <end position="67"/>
    </location>
</feature>
<feature type="transmembrane region" description="Helical" evidence="1">
    <location>
        <begin position="94"/>
        <end position="120"/>
    </location>
</feature>
<gene>
    <name evidence="2" type="ORF">NE579_05425</name>
</gene>
<protein>
    <submittedName>
        <fullName evidence="2">ABC transporter permease</fullName>
    </submittedName>
</protein>
<dbReference type="AlphaFoldDB" id="A0AAW5JQG7"/>
<keyword evidence="1" id="KW-0472">Membrane</keyword>
<evidence type="ECO:0000256" key="1">
    <source>
        <dbReference type="SAM" id="Phobius"/>
    </source>
</evidence>
<dbReference type="PANTHER" id="PTHR37305">
    <property type="entry name" value="INTEGRAL MEMBRANE PROTEIN-RELATED"/>
    <property type="match status" value="1"/>
</dbReference>
<dbReference type="Proteomes" id="UP001204562">
    <property type="component" value="Unassembled WGS sequence"/>
</dbReference>
<comment type="caution">
    <text evidence="2">The sequence shown here is derived from an EMBL/GenBank/DDBJ whole genome shotgun (WGS) entry which is preliminary data.</text>
</comment>
<dbReference type="PANTHER" id="PTHR37305:SF1">
    <property type="entry name" value="MEMBRANE PROTEIN"/>
    <property type="match status" value="1"/>
</dbReference>